<dbReference type="EMBL" id="FOAZ01000015">
    <property type="protein sequence ID" value="SEL93607.1"/>
    <property type="molecule type" value="Genomic_DNA"/>
</dbReference>
<keyword evidence="8" id="KW-0436">Ligase</keyword>
<dbReference type="PANTHER" id="PTHR37422:SF23">
    <property type="entry name" value="TEICHURONIC ACID BIOSYNTHESIS PROTEIN TUAE"/>
    <property type="match status" value="1"/>
</dbReference>
<dbReference type="AlphaFoldDB" id="A0A1H7UBD0"/>
<feature type="domain" description="O-antigen ligase-related" evidence="7">
    <location>
        <begin position="146"/>
        <end position="271"/>
    </location>
</feature>
<dbReference type="InterPro" id="IPR007016">
    <property type="entry name" value="O-antigen_ligase-rel_domated"/>
</dbReference>
<dbReference type="InterPro" id="IPR051533">
    <property type="entry name" value="WaaL-like"/>
</dbReference>
<evidence type="ECO:0000256" key="6">
    <source>
        <dbReference type="SAM" id="Phobius"/>
    </source>
</evidence>
<evidence type="ECO:0000256" key="2">
    <source>
        <dbReference type="ARBA" id="ARBA00022692"/>
    </source>
</evidence>
<evidence type="ECO:0000256" key="3">
    <source>
        <dbReference type="ARBA" id="ARBA00022989"/>
    </source>
</evidence>
<sequence length="335" mass="32989">MPDTAMPLGPDVPASDVSETEGTSRPGAGGETVCDVAGFLLLAACAAWTDYCAAGREAHPEGVLLGLLAVAAGYATGRIAGALLPIAALLVPAAAVAVFAPTAGPHVLDGDSLAALLGLAVGAACCGGYAARARGLRWTARASVLIALLLAAESLLTDATVGALACGGVLVVAGSVHRPRHRRRALTLLALCALLAVAAVLVLAHGSNAGGTPAASGPGTQVSAQRLSLWRDALREAEQHPWRGVGPGDFVDGSASSAPLQQAAEQGWPGLALLGAAFVWSLWSLGRSPRPTPAVLSAAGALTALGAQAAVTPVLSVPAVVVGTGLLLGLGAARP</sequence>
<keyword evidence="9" id="KW-1185">Reference proteome</keyword>
<dbReference type="PANTHER" id="PTHR37422">
    <property type="entry name" value="TEICHURONIC ACID BIOSYNTHESIS PROTEIN TUAE"/>
    <property type="match status" value="1"/>
</dbReference>
<keyword evidence="4 6" id="KW-0472">Membrane</keyword>
<reference evidence="9" key="1">
    <citation type="submission" date="2016-10" db="EMBL/GenBank/DDBJ databases">
        <authorList>
            <person name="Varghese N."/>
        </authorList>
    </citation>
    <scope>NUCLEOTIDE SEQUENCE [LARGE SCALE GENOMIC DNA]</scope>
    <source>
        <strain evidence="9">DSM 45096 / BCRC 16803 / CGMCC 4.1857 / CIP 109030 / JCM 12277 / KCTC 19219 / NBRC 100920 / 33214</strain>
    </source>
</reference>
<dbReference type="GO" id="GO:0005886">
    <property type="term" value="C:plasma membrane"/>
    <property type="evidence" value="ECO:0007669"/>
    <property type="project" value="InterPro"/>
</dbReference>
<evidence type="ECO:0000313" key="8">
    <source>
        <dbReference type="EMBL" id="SEL93607.1"/>
    </source>
</evidence>
<dbReference type="Proteomes" id="UP000183015">
    <property type="component" value="Unassembled WGS sequence"/>
</dbReference>
<dbReference type="GO" id="GO:0016874">
    <property type="term" value="F:ligase activity"/>
    <property type="evidence" value="ECO:0007669"/>
    <property type="project" value="UniProtKB-KW"/>
</dbReference>
<feature type="transmembrane region" description="Helical" evidence="6">
    <location>
        <begin position="317"/>
        <end position="333"/>
    </location>
</feature>
<evidence type="ECO:0000313" key="9">
    <source>
        <dbReference type="Proteomes" id="UP000183015"/>
    </source>
</evidence>
<feature type="region of interest" description="Disordered" evidence="5">
    <location>
        <begin position="1"/>
        <end position="28"/>
    </location>
</feature>
<accession>A0A1H7UBD0</accession>
<feature type="transmembrane region" description="Helical" evidence="6">
    <location>
        <begin position="185"/>
        <end position="204"/>
    </location>
</feature>
<dbReference type="STRING" id="235985.SAMN05414137_115155"/>
<feature type="transmembrane region" description="Helical" evidence="6">
    <location>
        <begin position="112"/>
        <end position="131"/>
    </location>
</feature>
<organism evidence="8 9">
    <name type="scientific">Streptacidiphilus jiangxiensis</name>
    <dbReference type="NCBI Taxonomy" id="235985"/>
    <lineage>
        <taxon>Bacteria</taxon>
        <taxon>Bacillati</taxon>
        <taxon>Actinomycetota</taxon>
        <taxon>Actinomycetes</taxon>
        <taxon>Kitasatosporales</taxon>
        <taxon>Streptomycetaceae</taxon>
        <taxon>Streptacidiphilus</taxon>
    </lineage>
</organism>
<keyword evidence="2 6" id="KW-0812">Transmembrane</keyword>
<evidence type="ECO:0000256" key="4">
    <source>
        <dbReference type="ARBA" id="ARBA00023136"/>
    </source>
</evidence>
<feature type="transmembrane region" description="Helical" evidence="6">
    <location>
        <begin position="79"/>
        <end position="100"/>
    </location>
</feature>
<evidence type="ECO:0000259" key="7">
    <source>
        <dbReference type="Pfam" id="PF04932"/>
    </source>
</evidence>
<name>A0A1H7UBD0_STRJI</name>
<evidence type="ECO:0000256" key="1">
    <source>
        <dbReference type="ARBA" id="ARBA00004141"/>
    </source>
</evidence>
<gene>
    <name evidence="8" type="ORF">SAMN05414137_115155</name>
</gene>
<evidence type="ECO:0000256" key="5">
    <source>
        <dbReference type="SAM" id="MobiDB-lite"/>
    </source>
</evidence>
<proteinExistence type="predicted"/>
<dbReference type="eggNOG" id="COG3307">
    <property type="taxonomic scope" value="Bacteria"/>
</dbReference>
<protein>
    <submittedName>
        <fullName evidence="8">O-Antigen ligase</fullName>
    </submittedName>
</protein>
<keyword evidence="3 6" id="KW-1133">Transmembrane helix</keyword>
<comment type="subcellular location">
    <subcellularLocation>
        <location evidence="1">Membrane</location>
        <topology evidence="1">Multi-pass membrane protein</topology>
    </subcellularLocation>
</comment>
<dbReference type="PRINTS" id="PR00342">
    <property type="entry name" value="RHESUSRHD"/>
</dbReference>
<dbReference type="Pfam" id="PF04932">
    <property type="entry name" value="Wzy_C"/>
    <property type="match status" value="1"/>
</dbReference>
<dbReference type="InterPro" id="IPR002229">
    <property type="entry name" value="RhesusRHD"/>
</dbReference>